<evidence type="ECO:0000313" key="1">
    <source>
        <dbReference type="EMBL" id="PKB99183.1"/>
    </source>
</evidence>
<evidence type="ECO:0000313" key="2">
    <source>
        <dbReference type="Proteomes" id="UP000232722"/>
    </source>
</evidence>
<organism evidence="1 2">
    <name type="scientific">Rhizophagus irregularis</name>
    <dbReference type="NCBI Taxonomy" id="588596"/>
    <lineage>
        <taxon>Eukaryota</taxon>
        <taxon>Fungi</taxon>
        <taxon>Fungi incertae sedis</taxon>
        <taxon>Mucoromycota</taxon>
        <taxon>Glomeromycotina</taxon>
        <taxon>Glomeromycetes</taxon>
        <taxon>Glomerales</taxon>
        <taxon>Glomeraceae</taxon>
        <taxon>Rhizophagus</taxon>
    </lineage>
</organism>
<gene>
    <name evidence="1" type="ORF">RhiirA5_89504</name>
</gene>
<reference evidence="1 2" key="1">
    <citation type="submission" date="2016-04" db="EMBL/GenBank/DDBJ databases">
        <title>Genome analyses suggest a sexual origin of heterokaryosis in a supposedly ancient asexual fungus.</title>
        <authorList>
            <person name="Ropars J."/>
            <person name="Sedzielewska K."/>
            <person name="Noel J."/>
            <person name="Charron P."/>
            <person name="Farinelli L."/>
            <person name="Marton T."/>
            <person name="Kruger M."/>
            <person name="Pelin A."/>
            <person name="Brachmann A."/>
            <person name="Corradi N."/>
        </authorList>
    </citation>
    <scope>NUCLEOTIDE SEQUENCE [LARGE SCALE GENOMIC DNA]</scope>
    <source>
        <strain evidence="1 2">A5</strain>
    </source>
</reference>
<protein>
    <submittedName>
        <fullName evidence="1">Uncharacterized protein</fullName>
    </submittedName>
</protein>
<dbReference type="EMBL" id="LLXJ01002302">
    <property type="protein sequence ID" value="PKB99183.1"/>
    <property type="molecule type" value="Genomic_DNA"/>
</dbReference>
<proteinExistence type="predicted"/>
<name>A0A2N0NX88_9GLOM</name>
<dbReference type="AlphaFoldDB" id="A0A2N0NX88"/>
<reference evidence="1 2" key="2">
    <citation type="submission" date="2017-09" db="EMBL/GenBank/DDBJ databases">
        <title>Extensive intraspecific genome diversity in a model arbuscular mycorrhizal fungus.</title>
        <authorList>
            <person name="Chen E.C."/>
            <person name="Morin E."/>
            <person name="Beaudet D."/>
            <person name="Noel J."/>
            <person name="Ndikumana S."/>
            <person name="Charron P."/>
            <person name="St-Onge C."/>
            <person name="Giorgi J."/>
            <person name="Grigoriev I.V."/>
            <person name="Roux C."/>
            <person name="Martin F.M."/>
            <person name="Corradi N."/>
        </authorList>
    </citation>
    <scope>NUCLEOTIDE SEQUENCE [LARGE SCALE GENOMIC DNA]</scope>
    <source>
        <strain evidence="1 2">A5</strain>
    </source>
</reference>
<accession>A0A2N0NX88</accession>
<sequence>MNNKNLRLQFLFFFFSFTIRVKSFFFYLHPSQFFCIYKQLDFYFQDYMAIRKLRSNFFAFFTYV</sequence>
<comment type="caution">
    <text evidence="1">The sequence shown here is derived from an EMBL/GenBank/DDBJ whole genome shotgun (WGS) entry which is preliminary data.</text>
</comment>
<dbReference type="Proteomes" id="UP000232722">
    <property type="component" value="Unassembled WGS sequence"/>
</dbReference>